<dbReference type="STRING" id="1450648.CLORY_13420"/>
<name>A0A1V4ITN1_9CLOT</name>
<proteinExistence type="predicted"/>
<organism evidence="2 3">
    <name type="scientific">Clostridium oryzae</name>
    <dbReference type="NCBI Taxonomy" id="1450648"/>
    <lineage>
        <taxon>Bacteria</taxon>
        <taxon>Bacillati</taxon>
        <taxon>Bacillota</taxon>
        <taxon>Clostridia</taxon>
        <taxon>Eubacteriales</taxon>
        <taxon>Clostridiaceae</taxon>
        <taxon>Clostridium</taxon>
    </lineage>
</organism>
<evidence type="ECO:0000256" key="1">
    <source>
        <dbReference type="SAM" id="MobiDB-lite"/>
    </source>
</evidence>
<accession>A0A1V4ITN1</accession>
<comment type="caution">
    <text evidence="2">The sequence shown here is derived from an EMBL/GenBank/DDBJ whole genome shotgun (WGS) entry which is preliminary data.</text>
</comment>
<dbReference type="EMBL" id="MZGV01000010">
    <property type="protein sequence ID" value="OPJ63259.1"/>
    <property type="molecule type" value="Genomic_DNA"/>
</dbReference>
<dbReference type="OrthoDB" id="1957165at2"/>
<feature type="compositionally biased region" description="Polar residues" evidence="1">
    <location>
        <begin position="106"/>
        <end position="122"/>
    </location>
</feature>
<gene>
    <name evidence="2" type="ORF">CLORY_13420</name>
</gene>
<dbReference type="RefSeq" id="WP_079422756.1">
    <property type="nucleotide sequence ID" value="NZ_MZGV01000010.1"/>
</dbReference>
<feature type="region of interest" description="Disordered" evidence="1">
    <location>
        <begin position="97"/>
        <end position="122"/>
    </location>
</feature>
<evidence type="ECO:0000313" key="2">
    <source>
        <dbReference type="EMBL" id="OPJ63259.1"/>
    </source>
</evidence>
<evidence type="ECO:0000313" key="3">
    <source>
        <dbReference type="Proteomes" id="UP000190080"/>
    </source>
</evidence>
<keyword evidence="3" id="KW-1185">Reference proteome</keyword>
<dbReference type="Proteomes" id="UP000190080">
    <property type="component" value="Unassembled WGS sequence"/>
</dbReference>
<reference evidence="2 3" key="1">
    <citation type="submission" date="2017-03" db="EMBL/GenBank/DDBJ databases">
        <title>Genome sequence of Clostridium oryzae DSM 28571.</title>
        <authorList>
            <person name="Poehlein A."/>
            <person name="Daniel R."/>
        </authorList>
    </citation>
    <scope>NUCLEOTIDE SEQUENCE [LARGE SCALE GENOMIC DNA]</scope>
    <source>
        <strain evidence="2 3">DSM 28571</strain>
    </source>
</reference>
<protein>
    <submittedName>
        <fullName evidence="2">Uncharacterized protein</fullName>
    </submittedName>
</protein>
<dbReference type="AlphaFoldDB" id="A0A1V4ITN1"/>
<sequence length="165" mass="18951">MAAFLLVVGLLLICINTWLIRKEQRSFKTVYNDRQANINETNELITTLRKEMAETILELQTEIYDIKSRLDKSDENNGNSLKNFDEQDEYSIEQDNIEDDMKSSEDGTANAENIDNEDTQLSSGNSFKVAEIEKLLKEGYTEEQVCEKLSLGKGEVLLIRDLYIK</sequence>